<evidence type="ECO:0000256" key="1">
    <source>
        <dbReference type="ARBA" id="ARBA00010307"/>
    </source>
</evidence>
<dbReference type="Pfam" id="PF04603">
    <property type="entry name" value="Mog1"/>
    <property type="match status" value="1"/>
</dbReference>
<keyword evidence="2" id="KW-0813">Transport</keyword>
<reference evidence="4" key="1">
    <citation type="journal article" date="2020" name="Front. Microbiol.">
        <title>Gene regulatory networks of Penicillium echinulatum 2HH and Penicillium oxalicum 114-2 inferred by a computational biology approach.</title>
        <authorList>
            <person name="Lenz A.R."/>
            <person name="Galan-Vasquez E."/>
            <person name="Balbinot E."/>
            <person name="De Abreu F.P."/>
            <person name="De Oliveira N.S."/>
            <person name="Da Rosa L.O."/>
            <person name="De Avila E Silva S."/>
            <person name="Camassola M."/>
            <person name="Dillon A.J.P."/>
            <person name="Perez-Rueda E."/>
        </authorList>
    </citation>
    <scope>NUCLEOTIDE SEQUENCE</scope>
    <source>
        <strain evidence="4">S1M29</strain>
    </source>
</reference>
<evidence type="ECO:0008006" key="6">
    <source>
        <dbReference type="Google" id="ProtNLM"/>
    </source>
</evidence>
<keyword evidence="3" id="KW-0653">Protein transport</keyword>
<dbReference type="GO" id="GO:0005085">
    <property type="term" value="F:guanyl-nucleotide exchange factor activity"/>
    <property type="evidence" value="ECO:0007669"/>
    <property type="project" value="TreeGrafter"/>
</dbReference>
<dbReference type="PANTHER" id="PTHR15837:SF0">
    <property type="entry name" value="RAN GUANINE NUCLEOTIDE RELEASE FACTOR"/>
    <property type="match status" value="1"/>
</dbReference>
<organism evidence="4 5">
    <name type="scientific">Penicillium ucsense</name>
    <dbReference type="NCBI Taxonomy" id="2839758"/>
    <lineage>
        <taxon>Eukaryota</taxon>
        <taxon>Fungi</taxon>
        <taxon>Dikarya</taxon>
        <taxon>Ascomycota</taxon>
        <taxon>Pezizomycotina</taxon>
        <taxon>Eurotiomycetes</taxon>
        <taxon>Eurotiomycetidae</taxon>
        <taxon>Eurotiales</taxon>
        <taxon>Aspergillaceae</taxon>
        <taxon>Penicillium</taxon>
    </lineage>
</organism>
<dbReference type="GO" id="GO:0005634">
    <property type="term" value="C:nucleus"/>
    <property type="evidence" value="ECO:0007669"/>
    <property type="project" value="TreeGrafter"/>
</dbReference>
<comment type="similarity">
    <text evidence="1">Belongs to the MOG1 family.</text>
</comment>
<evidence type="ECO:0000313" key="5">
    <source>
        <dbReference type="Proteomes" id="UP000631181"/>
    </source>
</evidence>
<dbReference type="EMBL" id="WIWV01000113">
    <property type="protein sequence ID" value="KAF7713568.1"/>
    <property type="molecule type" value="Genomic_DNA"/>
</dbReference>
<proteinExistence type="inferred from homology"/>
<dbReference type="PANTHER" id="PTHR15837">
    <property type="entry name" value="RAN GUANINE NUCLEOTIDE RELEASE FACTOR"/>
    <property type="match status" value="1"/>
</dbReference>
<dbReference type="OrthoDB" id="10255285at2759"/>
<evidence type="ECO:0000256" key="3">
    <source>
        <dbReference type="ARBA" id="ARBA00022927"/>
    </source>
</evidence>
<keyword evidence="5" id="KW-1185">Reference proteome</keyword>
<comment type="caution">
    <text evidence="4">The sequence shown here is derived from an EMBL/GenBank/DDBJ whole genome shotgun (WGS) entry which is preliminary data.</text>
</comment>
<dbReference type="Gene3D" id="3.40.1000.10">
    <property type="entry name" value="Mog1/PsbP, alpha/beta/alpha sandwich"/>
    <property type="match status" value="1"/>
</dbReference>
<dbReference type="GO" id="GO:0006606">
    <property type="term" value="P:protein import into nucleus"/>
    <property type="evidence" value="ECO:0007669"/>
    <property type="project" value="TreeGrafter"/>
</dbReference>
<evidence type="ECO:0000313" key="4">
    <source>
        <dbReference type="EMBL" id="KAF7713568.1"/>
    </source>
</evidence>
<name>A0A8J8WFU0_9EURO</name>
<protein>
    <recommendedName>
        <fullName evidence="6">Ran-interacting Mog1 protein</fullName>
    </recommendedName>
</protein>
<dbReference type="InterPro" id="IPR016123">
    <property type="entry name" value="Mog1/PsbP_a/b/a-sand"/>
</dbReference>
<accession>A0A8J8WFU0</accession>
<dbReference type="InterPro" id="IPR007681">
    <property type="entry name" value="Mog1"/>
</dbReference>
<evidence type="ECO:0000256" key="2">
    <source>
        <dbReference type="ARBA" id="ARBA00022448"/>
    </source>
</evidence>
<gene>
    <name evidence="4" type="ORF">PECM_000910</name>
</gene>
<dbReference type="AlphaFoldDB" id="A0A8J8WFU0"/>
<dbReference type="Proteomes" id="UP000631181">
    <property type="component" value="Unassembled WGS sequence"/>
</dbReference>
<dbReference type="GO" id="GO:0031267">
    <property type="term" value="F:small GTPase binding"/>
    <property type="evidence" value="ECO:0007669"/>
    <property type="project" value="TreeGrafter"/>
</dbReference>
<sequence>MAHITTKDFFGGAIRGIVPHRWIDGSDLREVPDHQELFLSPDTLSTFIIEINQRVSKEEALSTFATFTHQHPGLFAAGSGTATPGTAETIDQAAALHHLNDLCDEGDAIEIVTPPTRVVPTSLAASAPPGSSISAFEGIVQYLTTGRRRGTSGAVTDSAVAGASIDGPSGEGAKVFKVTCHYLLVRLEAQETDLLAFFNVPHKEFDEKGDAQGLSREEDVAESFMAGLVERLEIRDWGLFV</sequence>
<dbReference type="SUPFAM" id="SSF55724">
    <property type="entry name" value="Mog1p/PsbP-like"/>
    <property type="match status" value="1"/>
</dbReference>